<evidence type="ECO:0000313" key="2">
    <source>
        <dbReference type="Proteomes" id="UP000020681"/>
    </source>
</evidence>
<accession>A0ABN0QMU3</accession>
<comment type="caution">
    <text evidence="1">The sequence shown here is derived from an EMBL/GenBank/DDBJ whole genome shotgun (WGS) entry which is preliminary data.</text>
</comment>
<keyword evidence="2" id="KW-1185">Reference proteome</keyword>
<name>A0ABN0QMU3_MYCUL</name>
<reference evidence="1 2" key="1">
    <citation type="submission" date="2014-01" db="EMBL/GenBank/DDBJ databases">
        <authorList>
            <person name="Dobos K."/>
            <person name="Lenaerts A."/>
            <person name="Ordway D."/>
            <person name="DeGroote M.A."/>
            <person name="Parker T."/>
            <person name="Sizemore C."/>
            <person name="Tallon L.J."/>
            <person name="Sadzewicz L.K."/>
            <person name="Sengamalay N."/>
            <person name="Fraser C.M."/>
            <person name="Hine E."/>
            <person name="Shefchek K.A."/>
            <person name="Das S.P."/>
            <person name="Tettelin H."/>
        </authorList>
    </citation>
    <scope>NUCLEOTIDE SEQUENCE [LARGE SCALE GENOMIC DNA]</scope>
    <source>
        <strain evidence="1 2">Harvey</strain>
    </source>
</reference>
<proteinExistence type="predicted"/>
<dbReference type="Proteomes" id="UP000020681">
    <property type="component" value="Unassembled WGS sequence"/>
</dbReference>
<evidence type="ECO:0000313" key="1">
    <source>
        <dbReference type="EMBL" id="EUA85971.1"/>
    </source>
</evidence>
<gene>
    <name evidence="1" type="ORF">I551_7631</name>
</gene>
<sequence>MAARRWPLIAALGHAVALTIRGGANQTAARLVGWLRRVSDTA</sequence>
<organism evidence="1 2">
    <name type="scientific">Mycobacterium ulcerans str. Harvey</name>
    <dbReference type="NCBI Taxonomy" id="1299332"/>
    <lineage>
        <taxon>Bacteria</taxon>
        <taxon>Bacillati</taxon>
        <taxon>Actinomycetota</taxon>
        <taxon>Actinomycetes</taxon>
        <taxon>Mycobacteriales</taxon>
        <taxon>Mycobacteriaceae</taxon>
        <taxon>Mycobacterium</taxon>
        <taxon>Mycobacterium ulcerans group</taxon>
    </lineage>
</organism>
<dbReference type="EMBL" id="JAOL01000186">
    <property type="protein sequence ID" value="EUA85971.1"/>
    <property type="molecule type" value="Genomic_DNA"/>
</dbReference>
<protein>
    <submittedName>
        <fullName evidence="1">Uncharacterized protein</fullName>
    </submittedName>
</protein>